<name>A0A069AWM4_CLODI</name>
<gene>
    <name evidence="1" type="ORF">BN1095_5530001</name>
</gene>
<sequence length="54" mass="6037">MQQGLGNRHVDLVLTGSIEDFFYRADPFGNVSDFDQHLMQFLAFCQTQADAAVA</sequence>
<evidence type="ECO:0000313" key="1">
    <source>
        <dbReference type="EMBL" id="CDT54491.1"/>
    </source>
</evidence>
<accession>A0A069AWM4</accession>
<protein>
    <submittedName>
        <fullName evidence="1">Uncharacterized protein</fullName>
    </submittedName>
</protein>
<reference evidence="1" key="1">
    <citation type="submission" date="2014-07" db="EMBL/GenBank/DDBJ databases">
        <authorList>
            <person name="Monot Marc"/>
        </authorList>
    </citation>
    <scope>NUCLEOTIDE SEQUENCE</scope>
    <source>
        <strain evidence="1">7032989</strain>
    </source>
</reference>
<proteinExistence type="predicted"/>
<organism evidence="1">
    <name type="scientific">Clostridioides difficile</name>
    <name type="common">Peptoclostridium difficile</name>
    <dbReference type="NCBI Taxonomy" id="1496"/>
    <lineage>
        <taxon>Bacteria</taxon>
        <taxon>Bacillati</taxon>
        <taxon>Bacillota</taxon>
        <taxon>Clostridia</taxon>
        <taxon>Peptostreptococcales</taxon>
        <taxon>Peptostreptococcaceae</taxon>
        <taxon>Clostridioides</taxon>
    </lineage>
</organism>
<dbReference type="EMBL" id="LK933242">
    <property type="protein sequence ID" value="CDT54491.1"/>
    <property type="molecule type" value="Genomic_DNA"/>
</dbReference>
<dbReference type="AlphaFoldDB" id="A0A069AWM4"/>